<feature type="domain" description="HD" evidence="2">
    <location>
        <begin position="289"/>
        <end position="376"/>
    </location>
</feature>
<dbReference type="OrthoDB" id="2960364at2"/>
<dbReference type="InterPro" id="IPR006674">
    <property type="entry name" value="HD_domain"/>
</dbReference>
<dbReference type="Proteomes" id="UP000184375">
    <property type="component" value="Unassembled WGS sequence"/>
</dbReference>
<evidence type="ECO:0000313" key="4">
    <source>
        <dbReference type="Proteomes" id="UP000184375"/>
    </source>
</evidence>
<dbReference type="InterPro" id="IPR000644">
    <property type="entry name" value="CBS_dom"/>
</dbReference>
<accession>A0A1M7JV58</accession>
<reference evidence="4" key="1">
    <citation type="submission" date="2016-11" db="EMBL/GenBank/DDBJ databases">
        <authorList>
            <person name="Varghese N."/>
            <person name="Submissions S."/>
        </authorList>
    </citation>
    <scope>NUCLEOTIDE SEQUENCE [LARGE SCALE GENOMIC DNA]</scope>
    <source>
        <strain evidence="4">DSM 18802</strain>
    </source>
</reference>
<evidence type="ECO:0000259" key="1">
    <source>
        <dbReference type="Pfam" id="PF00571"/>
    </source>
</evidence>
<dbReference type="Pfam" id="PF01966">
    <property type="entry name" value="HD"/>
    <property type="match status" value="1"/>
</dbReference>
<evidence type="ECO:0000259" key="2">
    <source>
        <dbReference type="Pfam" id="PF01966"/>
    </source>
</evidence>
<dbReference type="RefSeq" id="WP_073256776.1">
    <property type="nucleotide sequence ID" value="NZ_FRCR01000007.1"/>
</dbReference>
<feature type="domain" description="CBS" evidence="1">
    <location>
        <begin position="2"/>
        <end position="56"/>
    </location>
</feature>
<protein>
    <submittedName>
        <fullName evidence="3">CBS domain-containing protein</fullName>
    </submittedName>
</protein>
<evidence type="ECO:0000313" key="3">
    <source>
        <dbReference type="EMBL" id="SHM56906.1"/>
    </source>
</evidence>
<dbReference type="STRING" id="447595.SAMN05660826_01356"/>
<dbReference type="InterPro" id="IPR046342">
    <property type="entry name" value="CBS_dom_sf"/>
</dbReference>
<dbReference type="SUPFAM" id="SSF54631">
    <property type="entry name" value="CBS-domain pair"/>
    <property type="match status" value="1"/>
</dbReference>
<name>A0A1M7JV58_9FIRM</name>
<dbReference type="AlphaFoldDB" id="A0A1M7JV58"/>
<dbReference type="Pfam" id="PF00571">
    <property type="entry name" value="CBS"/>
    <property type="match status" value="1"/>
</dbReference>
<dbReference type="InterPro" id="IPR003607">
    <property type="entry name" value="HD/PDEase_dom"/>
</dbReference>
<sequence>MEDIMKDRCDMPVVPPDADLREVAKALLESEGTLVVVEKEEGVYGYIDGKSIIKWFLMGDEGAKFKAKDIATLIKDEDKLESSVDIEAIVERINKYGRLPLFIGGEGKITGRFSPDKLIGELIRSHSEERKKRVDTEHLIGAVIDLLPFGIALVSDGGEVVQANKLATEIMRENSIGTEELKAIIKNSKRKIFTTRTGTYYRMCTDILRETDYFLVTFADITAEYAMVEKLRSMQNEVETAFSIMLPDQRIEARLKSIVEYMDEYDESTGMIKITGVIKNGCFRHVINMLKLIADAFSQGLMELPGMEKNALVQAAVLHDIGKVQPDLKVGDVVNPKEAFEKGHLHAFRGADLSRALYAIDDKVYYLIKFHHHEENELPSDFPKYLLPMYRFFRLIDGLSAGITRRGSRVTMKVRGTKIHVREESSFPAYNQEIEMDIYTGFFANKKIVL</sequence>
<dbReference type="EMBL" id="FRCR01000007">
    <property type="protein sequence ID" value="SHM56906.1"/>
    <property type="molecule type" value="Genomic_DNA"/>
</dbReference>
<proteinExistence type="predicted"/>
<organism evidence="3 4">
    <name type="scientific">Caldanaerovirga acetigignens</name>
    <dbReference type="NCBI Taxonomy" id="447595"/>
    <lineage>
        <taxon>Bacteria</taxon>
        <taxon>Bacillati</taxon>
        <taxon>Bacillota</taxon>
        <taxon>Clostridia</taxon>
        <taxon>Thermosediminibacterales</taxon>
        <taxon>Thermosediminibacteraceae</taxon>
        <taxon>Caldanaerovirga</taxon>
    </lineage>
</organism>
<dbReference type="Gene3D" id="1.10.3210.10">
    <property type="entry name" value="Hypothetical protein af1432"/>
    <property type="match status" value="1"/>
</dbReference>
<dbReference type="SUPFAM" id="SSF109604">
    <property type="entry name" value="HD-domain/PDEase-like"/>
    <property type="match status" value="1"/>
</dbReference>
<gene>
    <name evidence="3" type="ORF">SAMN05660826_01356</name>
</gene>
<keyword evidence="4" id="KW-1185">Reference proteome</keyword>
<dbReference type="CDD" id="cd00077">
    <property type="entry name" value="HDc"/>
    <property type="match status" value="1"/>
</dbReference>